<evidence type="ECO:0000256" key="7">
    <source>
        <dbReference type="ARBA" id="ARBA00023098"/>
    </source>
</evidence>
<dbReference type="InterPro" id="IPR035669">
    <property type="entry name" value="SGNH_plant_lipase-like"/>
</dbReference>
<dbReference type="EMBL" id="JBBPBN010000388">
    <property type="protein sequence ID" value="KAK8487563.1"/>
    <property type="molecule type" value="Genomic_DNA"/>
</dbReference>
<evidence type="ECO:0000256" key="4">
    <source>
        <dbReference type="ARBA" id="ARBA00022729"/>
    </source>
</evidence>
<dbReference type="InterPro" id="IPR001087">
    <property type="entry name" value="GDSL"/>
</dbReference>
<evidence type="ECO:0000256" key="5">
    <source>
        <dbReference type="ARBA" id="ARBA00022801"/>
    </source>
</evidence>
<keyword evidence="3" id="KW-0964">Secreted</keyword>
<comment type="subcellular location">
    <subcellularLocation>
        <location evidence="1">Secreted</location>
    </subcellularLocation>
</comment>
<feature type="signal peptide" evidence="8">
    <location>
        <begin position="1"/>
        <end position="28"/>
    </location>
</feature>
<reference evidence="9 10" key="1">
    <citation type="journal article" date="2024" name="G3 (Bethesda)">
        <title>Genome assembly of Hibiscus sabdariffa L. provides insights into metabolisms of medicinal natural products.</title>
        <authorList>
            <person name="Kim T."/>
        </authorList>
    </citation>
    <scope>NUCLEOTIDE SEQUENCE [LARGE SCALE GENOMIC DNA]</scope>
    <source>
        <strain evidence="9">TK-2024</strain>
        <tissue evidence="9">Old leaves</tissue>
    </source>
</reference>
<dbReference type="Gene3D" id="3.40.50.1110">
    <property type="entry name" value="SGNH hydrolase"/>
    <property type="match status" value="1"/>
</dbReference>
<keyword evidence="5" id="KW-0378">Hydrolase</keyword>
<evidence type="ECO:0000256" key="1">
    <source>
        <dbReference type="ARBA" id="ARBA00004613"/>
    </source>
</evidence>
<dbReference type="Proteomes" id="UP001396334">
    <property type="component" value="Unassembled WGS sequence"/>
</dbReference>
<sequence length="355" mass="39233">MESKLKPLELAAIPLLLALLNLQMLANAVPQVPCYFIFGDSLSDCGNNNKLVTMAKVNYSPYGIDFPQGPTGRFNNGRTIHDFLVKLLGFEDYIPSFADLEGKNILNGVNYASGASGIREETGQHLGGRIPLNEQIKNHQTIISKISASMGNDSAAKSHLSRCIYSVQIGSNDYLNNYFRPELYNTSQTYTPQEYATVLVQQLSDQLKTLYDSGARKFTVYGLGLIGCTPDARSVHGTGTPCVDKFNEASIPFNERLRLLIDQLNHNLIDAKFTFIMPSGNTTALVSYSACCQTRGHAGELCLPDSKPCDDRNRYVFWDGVHPTDTWNEIVANSVYGSEKPEVAQPFNIQKLAQQ</sequence>
<keyword evidence="10" id="KW-1185">Reference proteome</keyword>
<evidence type="ECO:0000313" key="10">
    <source>
        <dbReference type="Proteomes" id="UP001396334"/>
    </source>
</evidence>
<evidence type="ECO:0000313" key="9">
    <source>
        <dbReference type="EMBL" id="KAK8487563.1"/>
    </source>
</evidence>
<dbReference type="InterPro" id="IPR036514">
    <property type="entry name" value="SGNH_hydro_sf"/>
</dbReference>
<accession>A0ABR2A3F2</accession>
<dbReference type="InterPro" id="IPR051238">
    <property type="entry name" value="GDSL_esterase/lipase"/>
</dbReference>
<comment type="similarity">
    <text evidence="2">Belongs to the 'GDSL' lipolytic enzyme family.</text>
</comment>
<dbReference type="CDD" id="cd01837">
    <property type="entry name" value="SGNH_plant_lipase_like"/>
    <property type="match status" value="1"/>
</dbReference>
<evidence type="ECO:0000256" key="3">
    <source>
        <dbReference type="ARBA" id="ARBA00022525"/>
    </source>
</evidence>
<evidence type="ECO:0000256" key="6">
    <source>
        <dbReference type="ARBA" id="ARBA00022963"/>
    </source>
</evidence>
<gene>
    <name evidence="9" type="ORF">V6N11_066549</name>
</gene>
<keyword evidence="4 8" id="KW-0732">Signal</keyword>
<dbReference type="PANTHER" id="PTHR45650">
    <property type="entry name" value="GDSL-LIKE LIPASE/ACYLHYDROLASE-RELATED"/>
    <property type="match status" value="1"/>
</dbReference>
<evidence type="ECO:0000256" key="2">
    <source>
        <dbReference type="ARBA" id="ARBA00008668"/>
    </source>
</evidence>
<protein>
    <submittedName>
        <fullName evidence="9">Uncharacterized protein</fullName>
    </submittedName>
</protein>
<dbReference type="SUPFAM" id="SSF52266">
    <property type="entry name" value="SGNH hydrolase"/>
    <property type="match status" value="1"/>
</dbReference>
<dbReference type="PANTHER" id="PTHR45650:SF9">
    <property type="entry name" value="SGNH HYDROLASE-TYPE ESTERASE DOMAIN-CONTAINING PROTEIN"/>
    <property type="match status" value="1"/>
</dbReference>
<comment type="caution">
    <text evidence="9">The sequence shown here is derived from an EMBL/GenBank/DDBJ whole genome shotgun (WGS) entry which is preliminary data.</text>
</comment>
<feature type="chain" id="PRO_5047207458" evidence="8">
    <location>
        <begin position="29"/>
        <end position="355"/>
    </location>
</feature>
<name>A0ABR2A3F2_9ROSI</name>
<organism evidence="9 10">
    <name type="scientific">Hibiscus sabdariffa</name>
    <name type="common">roselle</name>
    <dbReference type="NCBI Taxonomy" id="183260"/>
    <lineage>
        <taxon>Eukaryota</taxon>
        <taxon>Viridiplantae</taxon>
        <taxon>Streptophyta</taxon>
        <taxon>Embryophyta</taxon>
        <taxon>Tracheophyta</taxon>
        <taxon>Spermatophyta</taxon>
        <taxon>Magnoliopsida</taxon>
        <taxon>eudicotyledons</taxon>
        <taxon>Gunneridae</taxon>
        <taxon>Pentapetalae</taxon>
        <taxon>rosids</taxon>
        <taxon>malvids</taxon>
        <taxon>Malvales</taxon>
        <taxon>Malvaceae</taxon>
        <taxon>Malvoideae</taxon>
        <taxon>Hibiscus</taxon>
    </lineage>
</organism>
<keyword evidence="7" id="KW-0443">Lipid metabolism</keyword>
<dbReference type="Pfam" id="PF00657">
    <property type="entry name" value="Lipase_GDSL"/>
    <property type="match status" value="1"/>
</dbReference>
<keyword evidence="6" id="KW-0442">Lipid degradation</keyword>
<evidence type="ECO:0000256" key="8">
    <source>
        <dbReference type="SAM" id="SignalP"/>
    </source>
</evidence>
<proteinExistence type="inferred from homology"/>